<feature type="transmembrane region" description="Helical" evidence="1">
    <location>
        <begin position="76"/>
        <end position="95"/>
    </location>
</feature>
<reference evidence="2 3" key="1">
    <citation type="journal article" date="2016" name="Front. Microbiol.">
        <title>Comparative Genomics Analysis of Streptomyces Species Reveals Their Adaptation to the Marine Environment and Their Diversity at the Genomic Level.</title>
        <authorList>
            <person name="Tian X."/>
            <person name="Zhang Z."/>
            <person name="Yang T."/>
            <person name="Chen M."/>
            <person name="Li J."/>
            <person name="Chen F."/>
            <person name="Yang J."/>
            <person name="Li W."/>
            <person name="Zhang B."/>
            <person name="Zhang Z."/>
            <person name="Wu J."/>
            <person name="Zhang C."/>
            <person name="Long L."/>
            <person name="Xiao J."/>
        </authorList>
    </citation>
    <scope>NUCLEOTIDE SEQUENCE [LARGE SCALE GENOMIC DNA]</scope>
    <source>
        <strain evidence="2 3">SCSIO 10429</strain>
    </source>
</reference>
<keyword evidence="1" id="KW-0812">Transmembrane</keyword>
<feature type="transmembrane region" description="Helical" evidence="1">
    <location>
        <begin position="102"/>
        <end position="122"/>
    </location>
</feature>
<keyword evidence="1" id="KW-0472">Membrane</keyword>
<feature type="transmembrane region" description="Helical" evidence="1">
    <location>
        <begin position="128"/>
        <end position="148"/>
    </location>
</feature>
<keyword evidence="3" id="KW-1185">Reference proteome</keyword>
<dbReference type="AlphaFoldDB" id="A0A1E7L9Z5"/>
<evidence type="ECO:0000256" key="1">
    <source>
        <dbReference type="SAM" id="Phobius"/>
    </source>
</evidence>
<keyword evidence="1" id="KW-1133">Transmembrane helix</keyword>
<dbReference type="RefSeq" id="WP_070015525.1">
    <property type="nucleotide sequence ID" value="NZ_LJGW01000107.1"/>
</dbReference>
<proteinExistence type="predicted"/>
<evidence type="ECO:0000313" key="3">
    <source>
        <dbReference type="Proteomes" id="UP000176005"/>
    </source>
</evidence>
<comment type="caution">
    <text evidence="2">The sequence shown here is derived from an EMBL/GenBank/DDBJ whole genome shotgun (WGS) entry which is preliminary data.</text>
</comment>
<evidence type="ECO:0000313" key="2">
    <source>
        <dbReference type="EMBL" id="OEV13016.1"/>
    </source>
</evidence>
<sequence length="246" mass="26114">MSNWERADPAMYLAGTARQVTAPHYGATQPLPPTRSLAGWLRENAARLAPGLVASAACGLARLWHEQLPQGSTEPLWIMGALTALTASGGTVAAAQPNGDRGIVGAAYAAAAVAAMTGVAAYTPRWPLAVLLCLLSIAGAYGLCAPHWHAERRAQLHHERELETQRLRGEQSLAHTALQLRGEAEVEKWRARREEAVVDQITRASDARTARILAPGDELNVAALLRAAGHNAPQELPAGGREAQNS</sequence>
<protein>
    <submittedName>
        <fullName evidence="2">Uncharacterized protein</fullName>
    </submittedName>
</protein>
<name>A0A1E7L9Z5_9ACTN</name>
<dbReference type="EMBL" id="LJGW01000107">
    <property type="protein sequence ID" value="OEV13016.1"/>
    <property type="molecule type" value="Genomic_DNA"/>
</dbReference>
<accession>A0A1E7L9Z5</accession>
<gene>
    <name evidence="2" type="ORF">AN218_05785</name>
</gene>
<dbReference type="Proteomes" id="UP000176005">
    <property type="component" value="Unassembled WGS sequence"/>
</dbReference>
<organism evidence="2 3">
    <name type="scientific">Streptomyces nanshensis</name>
    <dbReference type="NCBI Taxonomy" id="518642"/>
    <lineage>
        <taxon>Bacteria</taxon>
        <taxon>Bacillati</taxon>
        <taxon>Actinomycetota</taxon>
        <taxon>Actinomycetes</taxon>
        <taxon>Kitasatosporales</taxon>
        <taxon>Streptomycetaceae</taxon>
        <taxon>Streptomyces</taxon>
    </lineage>
</organism>